<organism evidence="9 10">
    <name type="scientific">Paracoccus aurantius</name>
    <dbReference type="NCBI Taxonomy" id="3073814"/>
    <lineage>
        <taxon>Bacteria</taxon>
        <taxon>Pseudomonadati</taxon>
        <taxon>Pseudomonadota</taxon>
        <taxon>Alphaproteobacteria</taxon>
        <taxon>Rhodobacterales</taxon>
        <taxon>Paracoccaceae</taxon>
        <taxon>Paracoccus</taxon>
    </lineage>
</organism>
<keyword evidence="5 8" id="KW-0812">Transmembrane</keyword>
<evidence type="ECO:0000256" key="3">
    <source>
        <dbReference type="ARBA" id="ARBA00022448"/>
    </source>
</evidence>
<evidence type="ECO:0000256" key="1">
    <source>
        <dbReference type="ARBA" id="ARBA00004651"/>
    </source>
</evidence>
<dbReference type="PANTHER" id="PTHR30269:SF32">
    <property type="entry name" value="MEMBRANE TRANSPORTER PROTEIN-RELATED"/>
    <property type="match status" value="1"/>
</dbReference>
<proteinExistence type="inferred from homology"/>
<dbReference type="InterPro" id="IPR052017">
    <property type="entry name" value="TSUP"/>
</dbReference>
<dbReference type="EMBL" id="JAVQLW010000001">
    <property type="protein sequence ID" value="MDS9465964.1"/>
    <property type="molecule type" value="Genomic_DNA"/>
</dbReference>
<feature type="transmembrane region" description="Helical" evidence="8">
    <location>
        <begin position="6"/>
        <end position="26"/>
    </location>
</feature>
<dbReference type="Proteomes" id="UP001269144">
    <property type="component" value="Unassembled WGS sequence"/>
</dbReference>
<keyword evidence="3" id="KW-0813">Transport</keyword>
<dbReference type="RefSeq" id="WP_311158163.1">
    <property type="nucleotide sequence ID" value="NZ_JAVQLW010000001.1"/>
</dbReference>
<sequence length="257" mass="28092">MFGLDPFHFWLAIGITLFSGFVKGAIGFAMPMIMMSALSSFLTAQQALAALILPVLFTNIRQSLRQGIRPALRTMWVYRWHVGMVALFIPISAFFAARVPQWIMYALLGLPITLFAIWQLAGRSMAIPIHHRRRVEIVTGIIGGLYGGISGIWGPPLIVYLLSIGAAKDEQMRAQGVVFFMGSVVLTASHLGSGLLNGQTLPFSALMVIPAAIGMALGSLAHDRLNIAQFRRWTLMLLVLTGVNLVRRALELHGLAV</sequence>
<feature type="transmembrane region" description="Helical" evidence="8">
    <location>
        <begin position="141"/>
        <end position="162"/>
    </location>
</feature>
<accession>A0ABU2HNT0</accession>
<feature type="transmembrane region" description="Helical" evidence="8">
    <location>
        <begin position="38"/>
        <end position="57"/>
    </location>
</feature>
<reference evidence="10" key="1">
    <citation type="submission" date="2023-07" db="EMBL/GenBank/DDBJ databases">
        <title>Paracoccus sp. MBLB3053 whole genome sequence.</title>
        <authorList>
            <person name="Hwang C.Y."/>
            <person name="Cho E.-S."/>
            <person name="Seo M.-J."/>
        </authorList>
    </citation>
    <scope>NUCLEOTIDE SEQUENCE [LARGE SCALE GENOMIC DNA]</scope>
    <source>
        <strain evidence="10">MBLB3053</strain>
    </source>
</reference>
<keyword evidence="6 8" id="KW-1133">Transmembrane helix</keyword>
<evidence type="ECO:0000256" key="8">
    <source>
        <dbReference type="RuleBase" id="RU363041"/>
    </source>
</evidence>
<comment type="similarity">
    <text evidence="2 8">Belongs to the 4-toluene sulfonate uptake permease (TSUP) (TC 2.A.102) family.</text>
</comment>
<evidence type="ECO:0000256" key="5">
    <source>
        <dbReference type="ARBA" id="ARBA00022692"/>
    </source>
</evidence>
<evidence type="ECO:0000256" key="4">
    <source>
        <dbReference type="ARBA" id="ARBA00022475"/>
    </source>
</evidence>
<evidence type="ECO:0000256" key="6">
    <source>
        <dbReference type="ARBA" id="ARBA00022989"/>
    </source>
</evidence>
<feature type="transmembrane region" description="Helical" evidence="8">
    <location>
        <begin position="174"/>
        <end position="195"/>
    </location>
</feature>
<dbReference type="PANTHER" id="PTHR30269">
    <property type="entry name" value="TRANSMEMBRANE PROTEIN YFCA"/>
    <property type="match status" value="1"/>
</dbReference>
<keyword evidence="4 8" id="KW-1003">Cell membrane</keyword>
<keyword evidence="7 8" id="KW-0472">Membrane</keyword>
<gene>
    <name evidence="9" type="ORF">RGQ15_00040</name>
</gene>
<evidence type="ECO:0000256" key="7">
    <source>
        <dbReference type="ARBA" id="ARBA00023136"/>
    </source>
</evidence>
<feature type="transmembrane region" description="Helical" evidence="8">
    <location>
        <begin position="102"/>
        <end position="121"/>
    </location>
</feature>
<name>A0ABU2HNT0_9RHOB</name>
<feature type="transmembrane region" description="Helical" evidence="8">
    <location>
        <begin position="201"/>
        <end position="221"/>
    </location>
</feature>
<feature type="transmembrane region" description="Helical" evidence="8">
    <location>
        <begin position="77"/>
        <end position="95"/>
    </location>
</feature>
<evidence type="ECO:0000256" key="2">
    <source>
        <dbReference type="ARBA" id="ARBA00009142"/>
    </source>
</evidence>
<keyword evidence="10" id="KW-1185">Reference proteome</keyword>
<comment type="caution">
    <text evidence="9">The sequence shown here is derived from an EMBL/GenBank/DDBJ whole genome shotgun (WGS) entry which is preliminary data.</text>
</comment>
<evidence type="ECO:0000313" key="10">
    <source>
        <dbReference type="Proteomes" id="UP001269144"/>
    </source>
</evidence>
<protein>
    <recommendedName>
        <fullName evidence="8">Probable membrane transporter protein</fullName>
    </recommendedName>
</protein>
<comment type="subcellular location">
    <subcellularLocation>
        <location evidence="1 8">Cell membrane</location>
        <topology evidence="1 8">Multi-pass membrane protein</topology>
    </subcellularLocation>
</comment>
<evidence type="ECO:0000313" key="9">
    <source>
        <dbReference type="EMBL" id="MDS9465964.1"/>
    </source>
</evidence>
<dbReference type="Pfam" id="PF01925">
    <property type="entry name" value="TauE"/>
    <property type="match status" value="1"/>
</dbReference>
<dbReference type="InterPro" id="IPR002781">
    <property type="entry name" value="TM_pro_TauE-like"/>
</dbReference>